<organism evidence="2 3">
    <name type="scientific">Lophium mytilinum</name>
    <dbReference type="NCBI Taxonomy" id="390894"/>
    <lineage>
        <taxon>Eukaryota</taxon>
        <taxon>Fungi</taxon>
        <taxon>Dikarya</taxon>
        <taxon>Ascomycota</taxon>
        <taxon>Pezizomycotina</taxon>
        <taxon>Dothideomycetes</taxon>
        <taxon>Pleosporomycetidae</taxon>
        <taxon>Mytilinidiales</taxon>
        <taxon>Mytilinidiaceae</taxon>
        <taxon>Lophium</taxon>
    </lineage>
</organism>
<sequence>MNAQPAKRDSNCVSEKRKEQNRQSQRVYREKKKKRLQNLERLAASQKWAEIAGSSSASDTFPSEQSTLYLPRPVGLIESRMTRRQPLDLQAPISVKDQVLGGAERVPIDNSATPAVEPPSKPFAPHLHDYPGRSHQALPSSFSIMNSPRQTDSPIDTASFDTYPGIPYGRFNTFKIPQQH</sequence>
<feature type="compositionally biased region" description="Basic and acidic residues" evidence="1">
    <location>
        <begin position="1"/>
        <end position="21"/>
    </location>
</feature>
<dbReference type="Proteomes" id="UP000799750">
    <property type="component" value="Unassembled WGS sequence"/>
</dbReference>
<keyword evidence="3" id="KW-1185">Reference proteome</keyword>
<dbReference type="Gene3D" id="1.20.5.170">
    <property type="match status" value="1"/>
</dbReference>
<dbReference type="OrthoDB" id="10402872at2759"/>
<dbReference type="GO" id="GO:0003700">
    <property type="term" value="F:DNA-binding transcription factor activity"/>
    <property type="evidence" value="ECO:0007669"/>
    <property type="project" value="InterPro"/>
</dbReference>
<accession>A0A6A6QJR6</accession>
<dbReference type="EMBL" id="MU004194">
    <property type="protein sequence ID" value="KAF2492349.1"/>
    <property type="molecule type" value="Genomic_DNA"/>
</dbReference>
<dbReference type="CDD" id="cd14688">
    <property type="entry name" value="bZIP_YAP"/>
    <property type="match status" value="1"/>
</dbReference>
<gene>
    <name evidence="2" type="ORF">BU16DRAFT_593821</name>
</gene>
<dbReference type="AlphaFoldDB" id="A0A6A6QJR6"/>
<reference evidence="2" key="1">
    <citation type="journal article" date="2020" name="Stud. Mycol.">
        <title>101 Dothideomycetes genomes: a test case for predicting lifestyles and emergence of pathogens.</title>
        <authorList>
            <person name="Haridas S."/>
            <person name="Albert R."/>
            <person name="Binder M."/>
            <person name="Bloem J."/>
            <person name="Labutti K."/>
            <person name="Salamov A."/>
            <person name="Andreopoulos B."/>
            <person name="Baker S."/>
            <person name="Barry K."/>
            <person name="Bills G."/>
            <person name="Bluhm B."/>
            <person name="Cannon C."/>
            <person name="Castanera R."/>
            <person name="Culley D."/>
            <person name="Daum C."/>
            <person name="Ezra D."/>
            <person name="Gonzalez J."/>
            <person name="Henrissat B."/>
            <person name="Kuo A."/>
            <person name="Liang C."/>
            <person name="Lipzen A."/>
            <person name="Lutzoni F."/>
            <person name="Magnuson J."/>
            <person name="Mondo S."/>
            <person name="Nolan M."/>
            <person name="Ohm R."/>
            <person name="Pangilinan J."/>
            <person name="Park H.-J."/>
            <person name="Ramirez L."/>
            <person name="Alfaro M."/>
            <person name="Sun H."/>
            <person name="Tritt A."/>
            <person name="Yoshinaga Y."/>
            <person name="Zwiers L.-H."/>
            <person name="Turgeon B."/>
            <person name="Goodwin S."/>
            <person name="Spatafora J."/>
            <person name="Crous P."/>
            <person name="Grigoriev I."/>
        </authorList>
    </citation>
    <scope>NUCLEOTIDE SEQUENCE</scope>
    <source>
        <strain evidence="2">CBS 269.34</strain>
    </source>
</reference>
<evidence type="ECO:0000313" key="3">
    <source>
        <dbReference type="Proteomes" id="UP000799750"/>
    </source>
</evidence>
<dbReference type="SUPFAM" id="SSF57959">
    <property type="entry name" value="Leucine zipper domain"/>
    <property type="match status" value="1"/>
</dbReference>
<dbReference type="InterPro" id="IPR046347">
    <property type="entry name" value="bZIP_sf"/>
</dbReference>
<feature type="compositionally biased region" description="Polar residues" evidence="1">
    <location>
        <begin position="137"/>
        <end position="160"/>
    </location>
</feature>
<evidence type="ECO:0008006" key="4">
    <source>
        <dbReference type="Google" id="ProtNLM"/>
    </source>
</evidence>
<evidence type="ECO:0000313" key="2">
    <source>
        <dbReference type="EMBL" id="KAF2492349.1"/>
    </source>
</evidence>
<evidence type="ECO:0000256" key="1">
    <source>
        <dbReference type="SAM" id="MobiDB-lite"/>
    </source>
</evidence>
<feature type="region of interest" description="Disordered" evidence="1">
    <location>
        <begin position="106"/>
        <end position="162"/>
    </location>
</feature>
<protein>
    <recommendedName>
        <fullName evidence="4">BZIP domain-containing protein</fullName>
    </recommendedName>
</protein>
<name>A0A6A6QJR6_9PEZI</name>
<feature type="region of interest" description="Disordered" evidence="1">
    <location>
        <begin position="1"/>
        <end position="34"/>
    </location>
</feature>
<proteinExistence type="predicted"/>